<dbReference type="Gene3D" id="3.90.550.10">
    <property type="entry name" value="Spore Coat Polysaccharide Biosynthesis Protein SpsA, Chain A"/>
    <property type="match status" value="1"/>
</dbReference>
<keyword evidence="1" id="KW-0328">Glycosyltransferase</keyword>
<dbReference type="InterPro" id="IPR001173">
    <property type="entry name" value="Glyco_trans_2-like"/>
</dbReference>
<organism evidence="4 5">
    <name type="scientific">Ruminiclostridium cellobioparum subsp. termitidis CT1112</name>
    <dbReference type="NCBI Taxonomy" id="1195236"/>
    <lineage>
        <taxon>Bacteria</taxon>
        <taxon>Bacillati</taxon>
        <taxon>Bacillota</taxon>
        <taxon>Clostridia</taxon>
        <taxon>Eubacteriales</taxon>
        <taxon>Oscillospiraceae</taxon>
        <taxon>Ruminiclostridium</taxon>
    </lineage>
</organism>
<evidence type="ECO:0000256" key="1">
    <source>
        <dbReference type="ARBA" id="ARBA00022676"/>
    </source>
</evidence>
<protein>
    <submittedName>
        <fullName evidence="4">Glycosyltransferases involved in cell wall biogenesis</fullName>
    </submittedName>
</protein>
<comment type="caution">
    <text evidence="4">The sequence shown here is derived from an EMBL/GenBank/DDBJ whole genome shotgun (WGS) entry which is preliminary data.</text>
</comment>
<dbReference type="PATRIC" id="fig|1195236.3.peg.4085"/>
<keyword evidence="2 4" id="KW-0808">Transferase</keyword>
<dbReference type="eggNOG" id="COG1216">
    <property type="taxonomic scope" value="Bacteria"/>
</dbReference>
<dbReference type="AlphaFoldDB" id="S0FGB2"/>
<dbReference type="EMBL" id="AORV01000055">
    <property type="protein sequence ID" value="EMS70380.1"/>
    <property type="molecule type" value="Genomic_DNA"/>
</dbReference>
<dbReference type="RefSeq" id="WP_004628513.1">
    <property type="nucleotide sequence ID" value="NZ_AORV01000055.1"/>
</dbReference>
<reference evidence="4 5" key="1">
    <citation type="journal article" date="2013" name="Genome Announc.">
        <title>Draft Genome Sequence of the Cellulolytic, Mesophilic, Anaerobic Bacterium Clostridium termitidis Strain CT1112 (DSM 5398).</title>
        <authorList>
            <person name="Lal S."/>
            <person name="Ramachandran U."/>
            <person name="Zhang X."/>
            <person name="Munir R."/>
            <person name="Sparling R."/>
            <person name="Levin D.B."/>
        </authorList>
    </citation>
    <scope>NUCLEOTIDE SEQUENCE [LARGE SCALE GENOMIC DNA]</scope>
    <source>
        <strain evidence="4 5">CT1112</strain>
    </source>
</reference>
<dbReference type="Pfam" id="PF00535">
    <property type="entry name" value="Glycos_transf_2"/>
    <property type="match status" value="1"/>
</dbReference>
<dbReference type="STRING" id="1195236.CTER_3874"/>
<dbReference type="PANTHER" id="PTHR22916">
    <property type="entry name" value="GLYCOSYLTRANSFERASE"/>
    <property type="match status" value="1"/>
</dbReference>
<dbReference type="SUPFAM" id="SSF53448">
    <property type="entry name" value="Nucleotide-diphospho-sugar transferases"/>
    <property type="match status" value="1"/>
</dbReference>
<proteinExistence type="predicted"/>
<accession>S0FGB2</accession>
<dbReference type="Proteomes" id="UP000014155">
    <property type="component" value="Unassembled WGS sequence"/>
</dbReference>
<gene>
    <name evidence="4" type="ORF">CTER_3874</name>
</gene>
<keyword evidence="5" id="KW-1185">Reference proteome</keyword>
<evidence type="ECO:0000313" key="4">
    <source>
        <dbReference type="EMBL" id="EMS70380.1"/>
    </source>
</evidence>
<sequence>MNRIIVRTNAYNAEKTIKRAINSVLAQNFVGYVPTYILANNGSTDHTGEIIDNYAKKNDWIVPFHNKVNRRGQFAEKLIEIIEDYPGDGYFFNLDADDEYSPFFIEKMITFMEENRLDVAACGSDFIDATNSGLLGIRRLEHNLILETPEEFSEHFGLYHQFMRTVWGKVYKLSVLRKCKFEQVKTVSYGKDTVCTMETFCNAERVGILAESLHKYYFSLKSVSHLLDSKRIVSDQILYEETKNFLVSKCGYVSLQNEEFLLRVYLSSIIDTLNLVLNAQLPHLEKMQLVLDIFTCKITREMFNSGYIENTVLNKIRGIVLEWLLTQEVYQQTEETNLAVELIIILYEEHLRFIKNEYLWYYIQNIPNIIRNIAEKDYTLTLEKLQTYYKMHEKDVLALSELEIILNRMLNKPEEVVFALFIDIKNNRPRSSKALNIDLQIKMLIAKYPLLENMNVELACAFSDVVGWIIRGNYTQALEVFINTKNVEICDEDVEVYIMFGQNFSAVVENADLYIYFKKMWISYLIDYSRKEEASREIKDFEQILSEDKEFLELRKRLSSIL</sequence>
<evidence type="ECO:0000259" key="3">
    <source>
        <dbReference type="Pfam" id="PF00535"/>
    </source>
</evidence>
<evidence type="ECO:0000256" key="2">
    <source>
        <dbReference type="ARBA" id="ARBA00022679"/>
    </source>
</evidence>
<name>S0FGB2_RUMCE</name>
<dbReference type="PANTHER" id="PTHR22916:SF51">
    <property type="entry name" value="GLYCOSYLTRANSFERASE EPSH-RELATED"/>
    <property type="match status" value="1"/>
</dbReference>
<dbReference type="GO" id="GO:0016757">
    <property type="term" value="F:glycosyltransferase activity"/>
    <property type="evidence" value="ECO:0007669"/>
    <property type="project" value="UniProtKB-KW"/>
</dbReference>
<evidence type="ECO:0000313" key="5">
    <source>
        <dbReference type="Proteomes" id="UP000014155"/>
    </source>
</evidence>
<feature type="domain" description="Glycosyltransferase 2-like" evidence="3">
    <location>
        <begin position="10"/>
        <end position="133"/>
    </location>
</feature>
<dbReference type="InterPro" id="IPR029044">
    <property type="entry name" value="Nucleotide-diphossugar_trans"/>
</dbReference>
<dbReference type="CDD" id="cd00761">
    <property type="entry name" value="Glyco_tranf_GTA_type"/>
    <property type="match status" value="1"/>
</dbReference>